<feature type="domain" description="EF-hand" evidence="5">
    <location>
        <begin position="441"/>
        <end position="476"/>
    </location>
</feature>
<feature type="domain" description="EF-hand" evidence="5">
    <location>
        <begin position="706"/>
        <end position="741"/>
    </location>
</feature>
<dbReference type="SUPFAM" id="SSF47473">
    <property type="entry name" value="EF-hand"/>
    <property type="match status" value="4"/>
</dbReference>
<dbReference type="PROSITE" id="PS50222">
    <property type="entry name" value="EF_HAND_2"/>
    <property type="match status" value="4"/>
</dbReference>
<name>A0A9P1FMD8_9DINO</name>
<dbReference type="GO" id="GO:0005509">
    <property type="term" value="F:calcium ion binding"/>
    <property type="evidence" value="ECO:0007669"/>
    <property type="project" value="InterPro"/>
</dbReference>
<evidence type="ECO:0000313" key="7">
    <source>
        <dbReference type="EMBL" id="CAL1136029.1"/>
    </source>
</evidence>
<dbReference type="SMART" id="SM00054">
    <property type="entry name" value="EFh"/>
    <property type="match status" value="4"/>
</dbReference>
<gene>
    <name evidence="6" type="ORF">C1SCF055_LOCUS10328</name>
</gene>
<keyword evidence="1" id="KW-0677">Repeat</keyword>
<evidence type="ECO:0000256" key="3">
    <source>
        <dbReference type="SAM" id="Coils"/>
    </source>
</evidence>
<reference evidence="7" key="2">
    <citation type="submission" date="2024-04" db="EMBL/GenBank/DDBJ databases">
        <authorList>
            <person name="Chen Y."/>
            <person name="Shah S."/>
            <person name="Dougan E. K."/>
            <person name="Thang M."/>
            <person name="Chan C."/>
        </authorList>
    </citation>
    <scope>NUCLEOTIDE SEQUENCE [LARGE SCALE GENOMIC DNA]</scope>
</reference>
<dbReference type="PROSITE" id="PS00018">
    <property type="entry name" value="EF_HAND_1"/>
    <property type="match status" value="4"/>
</dbReference>
<dbReference type="InterPro" id="IPR050145">
    <property type="entry name" value="Centrin_CML-like"/>
</dbReference>
<evidence type="ECO:0000256" key="4">
    <source>
        <dbReference type="SAM" id="MobiDB-lite"/>
    </source>
</evidence>
<evidence type="ECO:0000313" key="8">
    <source>
        <dbReference type="EMBL" id="CAL4769966.1"/>
    </source>
</evidence>
<feature type="domain" description="EF-hand" evidence="5">
    <location>
        <begin position="742"/>
        <end position="777"/>
    </location>
</feature>
<dbReference type="Gene3D" id="1.10.238.10">
    <property type="entry name" value="EF-hand"/>
    <property type="match status" value="3"/>
</dbReference>
<dbReference type="Proteomes" id="UP001152797">
    <property type="component" value="Unassembled WGS sequence"/>
</dbReference>
<keyword evidence="9" id="KW-1185">Reference proteome</keyword>
<protein>
    <submittedName>
        <fullName evidence="8">EF-hand domain-containing protein</fullName>
    </submittedName>
</protein>
<keyword evidence="3" id="KW-0175">Coiled coil</keyword>
<organism evidence="6">
    <name type="scientific">Cladocopium goreaui</name>
    <dbReference type="NCBI Taxonomy" id="2562237"/>
    <lineage>
        <taxon>Eukaryota</taxon>
        <taxon>Sar</taxon>
        <taxon>Alveolata</taxon>
        <taxon>Dinophyceae</taxon>
        <taxon>Suessiales</taxon>
        <taxon>Symbiodiniaceae</taxon>
        <taxon>Cladocopium</taxon>
    </lineage>
</organism>
<dbReference type="CDD" id="cd00051">
    <property type="entry name" value="EFh"/>
    <property type="match status" value="2"/>
</dbReference>
<dbReference type="InterPro" id="IPR011992">
    <property type="entry name" value="EF-hand-dom_pair"/>
</dbReference>
<dbReference type="EMBL" id="CAMXCT030000735">
    <property type="protein sequence ID" value="CAL4769966.1"/>
    <property type="molecule type" value="Genomic_DNA"/>
</dbReference>
<feature type="region of interest" description="Disordered" evidence="4">
    <location>
        <begin position="281"/>
        <end position="345"/>
    </location>
</feature>
<dbReference type="FunFam" id="1.10.238.10:FF:000003">
    <property type="entry name" value="Calmodulin A"/>
    <property type="match status" value="1"/>
</dbReference>
<dbReference type="EMBL" id="CAMXCT020000735">
    <property type="protein sequence ID" value="CAL1136029.1"/>
    <property type="molecule type" value="Genomic_DNA"/>
</dbReference>
<feature type="coiled-coil region" evidence="3">
    <location>
        <begin position="227"/>
        <end position="254"/>
    </location>
</feature>
<feature type="compositionally biased region" description="Polar residues" evidence="4">
    <location>
        <begin position="97"/>
        <end position="110"/>
    </location>
</feature>
<evidence type="ECO:0000259" key="5">
    <source>
        <dbReference type="PROSITE" id="PS50222"/>
    </source>
</evidence>
<dbReference type="InterPro" id="IPR018247">
    <property type="entry name" value="EF_Hand_1_Ca_BS"/>
</dbReference>
<feature type="domain" description="EF-hand" evidence="5">
    <location>
        <begin position="853"/>
        <end position="888"/>
    </location>
</feature>
<evidence type="ECO:0000256" key="1">
    <source>
        <dbReference type="ARBA" id="ARBA00022737"/>
    </source>
</evidence>
<feature type="compositionally biased region" description="Basic and acidic residues" evidence="4">
    <location>
        <begin position="317"/>
        <end position="334"/>
    </location>
</feature>
<keyword evidence="2" id="KW-0106">Calcium</keyword>
<dbReference type="Pfam" id="PF00036">
    <property type="entry name" value="EF-hand_1"/>
    <property type="match status" value="1"/>
</dbReference>
<evidence type="ECO:0000313" key="6">
    <source>
        <dbReference type="EMBL" id="CAI3982654.1"/>
    </source>
</evidence>
<evidence type="ECO:0000313" key="9">
    <source>
        <dbReference type="Proteomes" id="UP001152797"/>
    </source>
</evidence>
<proteinExistence type="predicted"/>
<feature type="region of interest" description="Disordered" evidence="4">
    <location>
        <begin position="59"/>
        <end position="123"/>
    </location>
</feature>
<evidence type="ECO:0000256" key="2">
    <source>
        <dbReference type="ARBA" id="ARBA00022837"/>
    </source>
</evidence>
<sequence length="1061" mass="120385">MGMSVAYVGDGEAPVEDTLQQQGFLAPILGAENTPGVGPSGAQAWASLVAPRISIAREPQAPALSAPSPERLRRGVRPGVPPRPASAGQRPKKVQQRRSVPTATISNSESAGMDETRAVFSSPEKAEKAEKALASAAAEIQALCDSCRAALVVKTQYGTQLVTANFDDKERRRRATRGLKVDLKAPKRKPPKPFPENIFKESAEHLPSWSKGVLSTLREGNEGLDEMERFANRVKDVDEKLKVLEEQAADLKSEPELDDLQEIKPMVVRRKDSISMMRRWSRSISPDDSGNPFVAELPRQGSRRTAHVANFQNSLDPPRRSESYRARGPSKDSDLSSTRSKSSARNAVMTELDGLLDHLTKDPAEEGFSAAEVTRLRAGFKRFMMPGTIDVHKDDVFELLTFLGCVFLDPLTVRDLMDKTTRFDHLGFDDFEAFMGKYTRYCQSQYQVIFDQFDADESGTISMEELREMTHHLGFMPTRLMLEEAVEVACRSRRAAALSFNELVQFLMIYRRREGFCREEVDKLRGIHNDHSEGNPPVMPVSELSTALIQAFGRQVTRLAGELQDQLASGQILRSSQVSPDPDFEPEKLSFSEFLIMSRNCREVLHRKLDCMWPRDENDTNEAKTKAKAAISQQGLAIKCNPGGEGTITDEELREVLRDLGYMPLTKAMLDIYNDVIGSPVPRDLDYDEFFDFVWRFRSNCGFSSDELEDMQELYRLSDEDNSGEICALELATMFRSLGYRATMEDLSGMVLEVDHDQSGFLSFSEFMILMGDFRALELKKIYRVFDDLAVGGYLQAENITKACKRVGSHLIDSKHMPDEDDEFDFEDFVDWVDECRHDCMMRERKLAGFGWWKVECFRESFKEFDKNGNGHLEPDELIRLMRHLNISESPKTKADQKALLKLLETARKNAYEAGIREAQLEPGNSISFWTFVQLLRLLQTQKEKRQMDQLNELMEELRFSKFEVEQFRQIFVRWARYDPVEGMSDREIDTDVEALSEEQLHRIFRSAGVSLVGEGGRIRELQVGLEPLQSGGRLSFENFLKLMRWVLDTNFANLGTSISR</sequence>
<dbReference type="PANTHER" id="PTHR23050">
    <property type="entry name" value="CALCIUM BINDING PROTEIN"/>
    <property type="match status" value="1"/>
</dbReference>
<dbReference type="InterPro" id="IPR002048">
    <property type="entry name" value="EF_hand_dom"/>
</dbReference>
<dbReference type="Pfam" id="PF13202">
    <property type="entry name" value="EF-hand_5"/>
    <property type="match status" value="1"/>
</dbReference>
<dbReference type="EMBL" id="CAMXCT010000735">
    <property type="protein sequence ID" value="CAI3982654.1"/>
    <property type="molecule type" value="Genomic_DNA"/>
</dbReference>
<dbReference type="OrthoDB" id="439233at2759"/>
<dbReference type="AlphaFoldDB" id="A0A9P1FMD8"/>
<accession>A0A9P1FMD8</accession>
<comment type="caution">
    <text evidence="6">The sequence shown here is derived from an EMBL/GenBank/DDBJ whole genome shotgun (WGS) entry which is preliminary data.</text>
</comment>
<reference evidence="6" key="1">
    <citation type="submission" date="2022-10" db="EMBL/GenBank/DDBJ databases">
        <authorList>
            <person name="Chen Y."/>
            <person name="Dougan E. K."/>
            <person name="Chan C."/>
            <person name="Rhodes N."/>
            <person name="Thang M."/>
        </authorList>
    </citation>
    <scope>NUCLEOTIDE SEQUENCE</scope>
</reference>